<keyword evidence="3" id="KW-1185">Reference proteome</keyword>
<evidence type="ECO:0000313" key="2">
    <source>
        <dbReference type="EMBL" id="KAL3424674.1"/>
    </source>
</evidence>
<evidence type="ECO:0000256" key="1">
    <source>
        <dbReference type="SAM" id="MobiDB-lite"/>
    </source>
</evidence>
<organism evidence="2 3">
    <name type="scientific">Phlyctema vagabunda</name>
    <dbReference type="NCBI Taxonomy" id="108571"/>
    <lineage>
        <taxon>Eukaryota</taxon>
        <taxon>Fungi</taxon>
        <taxon>Dikarya</taxon>
        <taxon>Ascomycota</taxon>
        <taxon>Pezizomycotina</taxon>
        <taxon>Leotiomycetes</taxon>
        <taxon>Helotiales</taxon>
        <taxon>Dermateaceae</taxon>
        <taxon>Phlyctema</taxon>
    </lineage>
</organism>
<accession>A0ABR4PMW4</accession>
<sequence>MHALAMCSGKHEGDHAATPSRASGGDGNSGNSSHHGSGEQDGDMDATQPVPPIDAPAAELQRQRRFNEAVSSELRRLKTLRDKESAREGKDPNRLSPSELYFEKISSGSRCAPPSSLRYSMTPDDLVASSSTAAVVQQSEQKHIGRVPTLEEYQVLDDTLRNCAPTI</sequence>
<name>A0ABR4PMW4_9HELO</name>
<proteinExistence type="predicted"/>
<dbReference type="EMBL" id="JBFCZG010000003">
    <property type="protein sequence ID" value="KAL3424674.1"/>
    <property type="molecule type" value="Genomic_DNA"/>
</dbReference>
<feature type="compositionally biased region" description="Basic and acidic residues" evidence="1">
    <location>
        <begin position="61"/>
        <end position="70"/>
    </location>
</feature>
<comment type="caution">
    <text evidence="2">The sequence shown here is derived from an EMBL/GenBank/DDBJ whole genome shotgun (WGS) entry which is preliminary data.</text>
</comment>
<protein>
    <submittedName>
        <fullName evidence="2">Uncharacterized protein</fullName>
    </submittedName>
</protein>
<feature type="region of interest" description="Disordered" evidence="1">
    <location>
        <begin position="1"/>
        <end position="70"/>
    </location>
</feature>
<evidence type="ECO:0000313" key="3">
    <source>
        <dbReference type="Proteomes" id="UP001629113"/>
    </source>
</evidence>
<reference evidence="2 3" key="1">
    <citation type="submission" date="2024-06" db="EMBL/GenBank/DDBJ databases">
        <title>Complete genome of Phlyctema vagabunda strain 19-DSS-EL-015.</title>
        <authorList>
            <person name="Fiorenzani C."/>
        </authorList>
    </citation>
    <scope>NUCLEOTIDE SEQUENCE [LARGE SCALE GENOMIC DNA]</scope>
    <source>
        <strain evidence="2 3">19-DSS-EL-015</strain>
    </source>
</reference>
<gene>
    <name evidence="2" type="ORF">PVAG01_03955</name>
</gene>
<dbReference type="Proteomes" id="UP001629113">
    <property type="component" value="Unassembled WGS sequence"/>
</dbReference>